<accession>A0A168D945</accession>
<evidence type="ECO:0000313" key="4">
    <source>
        <dbReference type="Proteomes" id="UP000076744"/>
    </source>
</evidence>
<dbReference type="InterPro" id="IPR000073">
    <property type="entry name" value="AB_hydrolase_1"/>
</dbReference>
<feature type="chain" id="PRO_5007896220" description="AB hydrolase-1 domain-containing protein" evidence="1">
    <location>
        <begin position="18"/>
        <end position="388"/>
    </location>
</feature>
<feature type="signal peptide" evidence="1">
    <location>
        <begin position="1"/>
        <end position="17"/>
    </location>
</feature>
<reference evidence="3 4" key="1">
    <citation type="journal article" date="2016" name="Genome Biol. Evol.">
        <title>Divergent and convergent evolution of fungal pathogenicity.</title>
        <authorList>
            <person name="Shang Y."/>
            <person name="Xiao G."/>
            <person name="Zheng P."/>
            <person name="Cen K."/>
            <person name="Zhan S."/>
            <person name="Wang C."/>
        </authorList>
    </citation>
    <scope>NUCLEOTIDE SEQUENCE [LARGE SCALE GENOMIC DNA]</scope>
    <source>
        <strain evidence="3 4">ARSEF 2679</strain>
    </source>
</reference>
<evidence type="ECO:0000259" key="2">
    <source>
        <dbReference type="Pfam" id="PF12697"/>
    </source>
</evidence>
<dbReference type="Proteomes" id="UP000076744">
    <property type="component" value="Unassembled WGS sequence"/>
</dbReference>
<dbReference type="SUPFAM" id="SSF53474">
    <property type="entry name" value="alpha/beta-Hydrolases"/>
    <property type="match status" value="1"/>
</dbReference>
<dbReference type="Pfam" id="PF12697">
    <property type="entry name" value="Abhydrolase_6"/>
    <property type="match status" value="1"/>
</dbReference>
<dbReference type="AlphaFoldDB" id="A0A168D945"/>
<protein>
    <recommendedName>
        <fullName evidence="2">AB hydrolase-1 domain-containing protein</fullName>
    </recommendedName>
</protein>
<keyword evidence="4" id="KW-1185">Reference proteome</keyword>
<dbReference type="InterPro" id="IPR029058">
    <property type="entry name" value="AB_hydrolase_fold"/>
</dbReference>
<dbReference type="STRING" id="1081104.A0A168D945"/>
<feature type="domain" description="AB hydrolase-1" evidence="2">
    <location>
        <begin position="107"/>
        <end position="369"/>
    </location>
</feature>
<evidence type="ECO:0000313" key="3">
    <source>
        <dbReference type="EMBL" id="OAA72308.1"/>
    </source>
</evidence>
<gene>
    <name evidence="3" type="ORF">ISF_01381</name>
</gene>
<dbReference type="OrthoDB" id="190201at2759"/>
<keyword evidence="1" id="KW-0732">Signal</keyword>
<comment type="caution">
    <text evidence="3">The sequence shown here is derived from an EMBL/GenBank/DDBJ whole genome shotgun (WGS) entry which is preliminary data.</text>
</comment>
<name>A0A168D945_CORFA</name>
<dbReference type="GeneID" id="30017673"/>
<sequence length="388" mass="41423">MYKLALTSAALIGAASAAAVVAFDAHGGKNCHDIQVPVTVDATLKHFDYTPTDKEIDTTNFFLDFTRHGDDFMTRIVTSNNTKIHKDYTLAATVCHPPSGPSDTLQILTHGVGFDRSYWDFPLAGFNYSYVARALAAGHSTLSWDRLGIAASSHGDPVQEIQLALEVEALHQLTLRAADARLCGLEGHRFSRTVHVGHSFGSAMTYALSSRHPADADAIVLTGFSQAPGYMALFALGADFAPVAAVSEDLKRRYATGYVAPKDSIGVQIDFFAPGDFSEEMLREATDKGQPAALGELLTVADGAAVPSEFAGKVLIITGEMDVPFCGGNCNKVVGGDAPNILAMSKPMFSKAAAFKTSIVPGAGHGLNFGYSHVETYNRILDFLKQEL</sequence>
<evidence type="ECO:0000256" key="1">
    <source>
        <dbReference type="SAM" id="SignalP"/>
    </source>
</evidence>
<dbReference type="Gene3D" id="3.40.50.1820">
    <property type="entry name" value="alpha/beta hydrolase"/>
    <property type="match status" value="1"/>
</dbReference>
<proteinExistence type="predicted"/>
<dbReference type="EMBL" id="AZHB01000002">
    <property type="protein sequence ID" value="OAA72308.1"/>
    <property type="molecule type" value="Genomic_DNA"/>
</dbReference>
<organism evidence="3 4">
    <name type="scientific">Cordyceps fumosorosea (strain ARSEF 2679)</name>
    <name type="common">Isaria fumosorosea</name>
    <dbReference type="NCBI Taxonomy" id="1081104"/>
    <lineage>
        <taxon>Eukaryota</taxon>
        <taxon>Fungi</taxon>
        <taxon>Dikarya</taxon>
        <taxon>Ascomycota</taxon>
        <taxon>Pezizomycotina</taxon>
        <taxon>Sordariomycetes</taxon>
        <taxon>Hypocreomycetidae</taxon>
        <taxon>Hypocreales</taxon>
        <taxon>Cordycipitaceae</taxon>
        <taxon>Cordyceps</taxon>
    </lineage>
</organism>
<dbReference type="RefSeq" id="XP_018707754.1">
    <property type="nucleotide sequence ID" value="XM_018844988.1"/>
</dbReference>